<keyword evidence="8" id="KW-0418">Kinase</keyword>
<dbReference type="EC" id="2.7.13.3" evidence="3"/>
<evidence type="ECO:0000256" key="1">
    <source>
        <dbReference type="ARBA" id="ARBA00000085"/>
    </source>
</evidence>
<keyword evidence="6" id="KW-0808">Transferase</keyword>
<dbReference type="InterPro" id="IPR036890">
    <property type="entry name" value="HATPase_C_sf"/>
</dbReference>
<dbReference type="KEGG" id="chq:AQ619_15870"/>
<dbReference type="Gene3D" id="1.10.287.130">
    <property type="match status" value="1"/>
</dbReference>
<dbReference type="InterPro" id="IPR036097">
    <property type="entry name" value="HisK_dim/P_sf"/>
</dbReference>
<dbReference type="SMART" id="SM00387">
    <property type="entry name" value="HATPase_c"/>
    <property type="match status" value="1"/>
</dbReference>
<dbReference type="PANTHER" id="PTHR45453">
    <property type="entry name" value="PHOSPHATE REGULON SENSOR PROTEIN PHOR"/>
    <property type="match status" value="1"/>
</dbReference>
<dbReference type="STRING" id="69395.AQ619_15870"/>
<keyword evidence="12" id="KW-0812">Transmembrane</keyword>
<evidence type="ECO:0000256" key="11">
    <source>
        <dbReference type="ARBA" id="ARBA00023136"/>
    </source>
</evidence>
<dbReference type="PANTHER" id="PTHR45453:SF1">
    <property type="entry name" value="PHOSPHATE REGULON SENSOR PROTEIN PHOR"/>
    <property type="match status" value="1"/>
</dbReference>
<evidence type="ECO:0000256" key="10">
    <source>
        <dbReference type="ARBA" id="ARBA00023012"/>
    </source>
</evidence>
<dbReference type="GO" id="GO:0016036">
    <property type="term" value="P:cellular response to phosphate starvation"/>
    <property type="evidence" value="ECO:0007669"/>
    <property type="project" value="TreeGrafter"/>
</dbReference>
<dbReference type="SUPFAM" id="SSF55874">
    <property type="entry name" value="ATPase domain of HSP90 chaperone/DNA topoisomerase II/histidine kinase"/>
    <property type="match status" value="1"/>
</dbReference>
<evidence type="ECO:0000313" key="15">
    <source>
        <dbReference type="Proteomes" id="UP000056905"/>
    </source>
</evidence>
<dbReference type="AlphaFoldDB" id="A0A0N7JHY8"/>
<dbReference type="SMART" id="SM00388">
    <property type="entry name" value="HisKA"/>
    <property type="match status" value="1"/>
</dbReference>
<evidence type="ECO:0000256" key="5">
    <source>
        <dbReference type="ARBA" id="ARBA00022553"/>
    </source>
</evidence>
<gene>
    <name evidence="14" type="ORF">AQ619_15870</name>
</gene>
<keyword evidence="7" id="KW-0547">Nucleotide-binding</keyword>
<comment type="subcellular location">
    <subcellularLocation>
        <location evidence="2">Cell membrane</location>
    </subcellularLocation>
</comment>
<name>A0A0N7JHY8_9CAUL</name>
<evidence type="ECO:0000256" key="8">
    <source>
        <dbReference type="ARBA" id="ARBA00022777"/>
    </source>
</evidence>
<dbReference type="InterPro" id="IPR004358">
    <property type="entry name" value="Sig_transdc_His_kin-like_C"/>
</dbReference>
<dbReference type="InterPro" id="IPR005467">
    <property type="entry name" value="His_kinase_dom"/>
</dbReference>
<dbReference type="GO" id="GO:0005524">
    <property type="term" value="F:ATP binding"/>
    <property type="evidence" value="ECO:0007669"/>
    <property type="project" value="UniProtKB-KW"/>
</dbReference>
<organism evidence="14 15">
    <name type="scientific">Caulobacter henricii</name>
    <dbReference type="NCBI Taxonomy" id="69395"/>
    <lineage>
        <taxon>Bacteria</taxon>
        <taxon>Pseudomonadati</taxon>
        <taxon>Pseudomonadota</taxon>
        <taxon>Alphaproteobacteria</taxon>
        <taxon>Caulobacterales</taxon>
        <taxon>Caulobacteraceae</taxon>
        <taxon>Caulobacter</taxon>
    </lineage>
</organism>
<protein>
    <recommendedName>
        <fullName evidence="3">histidine kinase</fullName>
        <ecNumber evidence="3">2.7.13.3</ecNumber>
    </recommendedName>
</protein>
<feature type="transmembrane region" description="Helical" evidence="12">
    <location>
        <begin position="40"/>
        <end position="59"/>
    </location>
</feature>
<dbReference type="GO" id="GO:0000155">
    <property type="term" value="F:phosphorelay sensor kinase activity"/>
    <property type="evidence" value="ECO:0007669"/>
    <property type="project" value="InterPro"/>
</dbReference>
<dbReference type="PROSITE" id="PS50109">
    <property type="entry name" value="HIS_KIN"/>
    <property type="match status" value="1"/>
</dbReference>
<evidence type="ECO:0000256" key="3">
    <source>
        <dbReference type="ARBA" id="ARBA00012438"/>
    </source>
</evidence>
<dbReference type="Proteomes" id="UP000056905">
    <property type="component" value="Chromosome"/>
</dbReference>
<dbReference type="Pfam" id="PF02518">
    <property type="entry name" value="HATPase_c"/>
    <property type="match status" value="1"/>
</dbReference>
<dbReference type="Pfam" id="PF00512">
    <property type="entry name" value="HisKA"/>
    <property type="match status" value="1"/>
</dbReference>
<dbReference type="InterPro" id="IPR050351">
    <property type="entry name" value="BphY/WalK/GraS-like"/>
</dbReference>
<dbReference type="GO" id="GO:0004721">
    <property type="term" value="F:phosphoprotein phosphatase activity"/>
    <property type="evidence" value="ECO:0007669"/>
    <property type="project" value="TreeGrafter"/>
</dbReference>
<dbReference type="SUPFAM" id="SSF47384">
    <property type="entry name" value="Homodimeric domain of signal transducing histidine kinase"/>
    <property type="match status" value="1"/>
</dbReference>
<dbReference type="FunFam" id="3.30.565.10:FF:000006">
    <property type="entry name" value="Sensor histidine kinase WalK"/>
    <property type="match status" value="1"/>
</dbReference>
<dbReference type="InterPro" id="IPR003661">
    <property type="entry name" value="HisK_dim/P_dom"/>
</dbReference>
<evidence type="ECO:0000256" key="2">
    <source>
        <dbReference type="ARBA" id="ARBA00004236"/>
    </source>
</evidence>
<reference evidence="14 15" key="1">
    <citation type="submission" date="2015-10" db="EMBL/GenBank/DDBJ databases">
        <title>Conservation of the essential genome among Caulobacter and Brevundimonas species.</title>
        <authorList>
            <person name="Scott D."/>
            <person name="Ely B."/>
        </authorList>
    </citation>
    <scope>NUCLEOTIDE SEQUENCE [LARGE SCALE GENOMIC DNA]</scope>
    <source>
        <strain evidence="14 15">CB4</strain>
    </source>
</reference>
<dbReference type="GO" id="GO:0005886">
    <property type="term" value="C:plasma membrane"/>
    <property type="evidence" value="ECO:0007669"/>
    <property type="project" value="UniProtKB-SubCell"/>
</dbReference>
<keyword evidence="15" id="KW-1185">Reference proteome</keyword>
<dbReference type="OrthoDB" id="9813151at2"/>
<accession>A0A0N7JHY8</accession>
<keyword evidence="10" id="KW-0902">Two-component regulatory system</keyword>
<evidence type="ECO:0000259" key="13">
    <source>
        <dbReference type="PROSITE" id="PS50109"/>
    </source>
</evidence>
<proteinExistence type="predicted"/>
<dbReference type="InterPro" id="IPR003594">
    <property type="entry name" value="HATPase_dom"/>
</dbReference>
<dbReference type="PRINTS" id="PR00344">
    <property type="entry name" value="BCTRLSENSOR"/>
</dbReference>
<dbReference type="CDD" id="cd00082">
    <property type="entry name" value="HisKA"/>
    <property type="match status" value="1"/>
</dbReference>
<keyword evidence="11 12" id="KW-0472">Membrane</keyword>
<evidence type="ECO:0000256" key="9">
    <source>
        <dbReference type="ARBA" id="ARBA00022840"/>
    </source>
</evidence>
<evidence type="ECO:0000256" key="4">
    <source>
        <dbReference type="ARBA" id="ARBA00022475"/>
    </source>
</evidence>
<dbReference type="FunFam" id="1.10.287.130:FF:000008">
    <property type="entry name" value="Two-component sensor histidine kinase"/>
    <property type="match status" value="1"/>
</dbReference>
<evidence type="ECO:0000256" key="6">
    <source>
        <dbReference type="ARBA" id="ARBA00022679"/>
    </source>
</evidence>
<dbReference type="EMBL" id="CP013002">
    <property type="protein sequence ID" value="ALL14714.1"/>
    <property type="molecule type" value="Genomic_DNA"/>
</dbReference>
<feature type="domain" description="Histidine kinase" evidence="13">
    <location>
        <begin position="209"/>
        <end position="455"/>
    </location>
</feature>
<keyword evidence="4" id="KW-1003">Cell membrane</keyword>
<dbReference type="Gene3D" id="3.30.565.10">
    <property type="entry name" value="Histidine kinase-like ATPase, C-terminal domain"/>
    <property type="match status" value="1"/>
</dbReference>
<evidence type="ECO:0000313" key="14">
    <source>
        <dbReference type="EMBL" id="ALL14714.1"/>
    </source>
</evidence>
<keyword evidence="12" id="KW-1133">Transmembrane helix</keyword>
<evidence type="ECO:0000256" key="12">
    <source>
        <dbReference type="SAM" id="Phobius"/>
    </source>
</evidence>
<sequence>MPPENHSDPILTRLLGGAALPLTVGPAAILTLAATGAAQVGPALVAALAAAAGGLYLNTRYKAAQARLRPAPTLAPAPDRSGPPYGVILEHLPDPLMVIAAEEADDLTGRRFVFANAAARELFRIQREGTLLVTAMRNPQVLEAVDEALFGGIERAVEYETGGTQGRSWIAYARPLSDTSQVSRLAMLVLRDETDARRSERTRADFLANASHELRTPLASLSGFIETLRGHAKDDPGARDKFLGIMLAQAERMSRLIDDLMSLSRIELNEHIAPLGRVDLAMAAIDVIDALAPQAKEKAVAFDPVLPPRGAAVVEGDRDQIIQVIQNLIDNAIKYTPRGGVVRVEIFPGLSADAAASPRDPAAARMSLLTPDHAAGERYAALRVTDRGPGLAREHLPRLTERFYRVEGQKSGDRSGTGLGLAIVKHIMNRHRGGLTVESVQGEGATFAFYIPMSKSGALAGPGPSAEAAVAEAEAEA</sequence>
<comment type="catalytic activity">
    <reaction evidence="1">
        <text>ATP + protein L-histidine = ADP + protein N-phospho-L-histidine.</text>
        <dbReference type="EC" id="2.7.13.3"/>
    </reaction>
</comment>
<dbReference type="RefSeq" id="WP_062149867.1">
    <property type="nucleotide sequence ID" value="NZ_CP013002.1"/>
</dbReference>
<keyword evidence="9" id="KW-0067">ATP-binding</keyword>
<evidence type="ECO:0000256" key="7">
    <source>
        <dbReference type="ARBA" id="ARBA00022741"/>
    </source>
</evidence>
<keyword evidence="5" id="KW-0597">Phosphoprotein</keyword>
<feature type="transmembrane region" description="Helical" evidence="12">
    <location>
        <begin position="12"/>
        <end position="34"/>
    </location>
</feature>